<evidence type="ECO:0000313" key="2">
    <source>
        <dbReference type="Proteomes" id="UP000218934"/>
    </source>
</evidence>
<comment type="caution">
    <text evidence="1">The sequence shown here is derived from an EMBL/GenBank/DDBJ whole genome shotgun (WGS) entry which is preliminary data.</text>
</comment>
<accession>A0A2A4FSU6</accession>
<sequence>MSPGARQGDRAARQAADHRLHVYRSDSGDLMCLAHAGTLSSETRVTASFCGADSGCRGLWRCLEAGSSPVSKN</sequence>
<keyword evidence="2" id="KW-1185">Reference proteome</keyword>
<organism evidence="1 2">
    <name type="scientific">Rhizorhabdus dicambivorans</name>
    <dbReference type="NCBI Taxonomy" id="1850238"/>
    <lineage>
        <taxon>Bacteria</taxon>
        <taxon>Pseudomonadati</taxon>
        <taxon>Pseudomonadota</taxon>
        <taxon>Alphaproteobacteria</taxon>
        <taxon>Sphingomonadales</taxon>
        <taxon>Sphingomonadaceae</taxon>
        <taxon>Rhizorhabdus</taxon>
    </lineage>
</organism>
<dbReference type="KEGG" id="rdi:CMV14_09615"/>
<protein>
    <submittedName>
        <fullName evidence="1">Uncharacterized protein</fullName>
    </submittedName>
</protein>
<evidence type="ECO:0000313" key="1">
    <source>
        <dbReference type="EMBL" id="PCE40752.1"/>
    </source>
</evidence>
<proteinExistence type="predicted"/>
<reference evidence="1 2" key="1">
    <citation type="submission" date="2017-09" db="EMBL/GenBank/DDBJ databases">
        <title>The Catabolism of 3,6-Dichlorosalicylic acid is Initiated by the Cytochrome P450 Monooxygenase DsmABC in Rhizorhabdus dicambivorans Ndbn-20.</title>
        <authorList>
            <person name="Na L."/>
        </authorList>
    </citation>
    <scope>NUCLEOTIDE SEQUENCE [LARGE SCALE GENOMIC DNA]</scope>
    <source>
        <strain evidence="1 2">Ndbn-20m</strain>
    </source>
</reference>
<dbReference type="EMBL" id="NWUF01000023">
    <property type="protein sequence ID" value="PCE40752.1"/>
    <property type="molecule type" value="Genomic_DNA"/>
</dbReference>
<dbReference type="AlphaFoldDB" id="A0A2A4FSU6"/>
<gene>
    <name evidence="1" type="ORF">COO09_18725</name>
</gene>
<dbReference type="Proteomes" id="UP000218934">
    <property type="component" value="Unassembled WGS sequence"/>
</dbReference>
<name>A0A2A4FSU6_9SPHN</name>